<dbReference type="InterPro" id="IPR006139">
    <property type="entry name" value="D-isomer_2_OHA_DH_cat_dom"/>
</dbReference>
<dbReference type="OrthoDB" id="9991913at2759"/>
<dbReference type="InterPro" id="IPR006140">
    <property type="entry name" value="D-isomer_DH_NAD-bd"/>
</dbReference>
<dbReference type="PROSITE" id="PS00671">
    <property type="entry name" value="D_2_HYDROXYACID_DH_3"/>
    <property type="match status" value="1"/>
</dbReference>
<accession>A0A6C1EFX0</accession>
<dbReference type="SUPFAM" id="SSF51735">
    <property type="entry name" value="NAD(P)-binding Rossmann-fold domains"/>
    <property type="match status" value="1"/>
</dbReference>
<gene>
    <name evidence="6" type="primary">GOR1_2</name>
    <name evidence="6" type="ORF">GRS66_010204</name>
</gene>
<dbReference type="PANTHER" id="PTHR10996:SF257">
    <property type="entry name" value="GLYOXYLATE REDUCTASE 1"/>
    <property type="match status" value="1"/>
</dbReference>
<feature type="domain" description="D-isomer specific 2-hydroxyacid dehydrogenase NAD-binding" evidence="5">
    <location>
        <begin position="125"/>
        <end position="303"/>
    </location>
</feature>
<dbReference type="GO" id="GO:0030267">
    <property type="term" value="F:glyoxylate reductase (NADPH) activity"/>
    <property type="evidence" value="ECO:0007669"/>
    <property type="project" value="TreeGrafter"/>
</dbReference>
<feature type="domain" description="D-isomer specific 2-hydroxyacid dehydrogenase catalytic" evidence="4">
    <location>
        <begin position="63"/>
        <end position="334"/>
    </location>
</feature>
<dbReference type="SUPFAM" id="SSF52283">
    <property type="entry name" value="Formate/glycerate dehydrogenase catalytic domain-like"/>
    <property type="match status" value="1"/>
</dbReference>
<dbReference type="GO" id="GO:0016618">
    <property type="term" value="F:hydroxypyruvate reductase [NAD(P)H] activity"/>
    <property type="evidence" value="ECO:0007669"/>
    <property type="project" value="TreeGrafter"/>
</dbReference>
<dbReference type="GO" id="GO:0051287">
    <property type="term" value="F:NAD binding"/>
    <property type="evidence" value="ECO:0007669"/>
    <property type="project" value="InterPro"/>
</dbReference>
<dbReference type="CDD" id="cd12168">
    <property type="entry name" value="Mand_dh_like"/>
    <property type="match status" value="1"/>
</dbReference>
<dbReference type="InterPro" id="IPR036291">
    <property type="entry name" value="NAD(P)-bd_dom_sf"/>
</dbReference>
<dbReference type="Gene3D" id="3.40.50.720">
    <property type="entry name" value="NAD(P)-binding Rossmann-like Domain"/>
    <property type="match status" value="2"/>
</dbReference>
<evidence type="ECO:0000259" key="5">
    <source>
        <dbReference type="Pfam" id="PF02826"/>
    </source>
</evidence>
<evidence type="ECO:0000259" key="4">
    <source>
        <dbReference type="Pfam" id="PF00389"/>
    </source>
</evidence>
<dbReference type="AlphaFoldDB" id="A0A6C1EFX0"/>
<evidence type="ECO:0000313" key="7">
    <source>
        <dbReference type="Proteomes" id="UP000501346"/>
    </source>
</evidence>
<sequence length="350" mass="38806">MSGKPIVLKLGKNAFAEEAWKDLGRIADVITIPETTTREQFLQELKDPQSKLSRVQVITRTARSVNNTGRFDEELALALPSSVVAVCHTGAGYDQIDVEPFRKRHIQVANVPDLVSNATADTHVFLLLGALRNFSIGNRRLIEGKWPESGPACASPFGYDPEGKTVGILGLGRIGRCILERLKPFGFENFIYHNRHQLPSEEEHGCEYVSFDEFLKRSDIVSVNVPLNSGTHHLIDAETIEKMKDGVVVVNTARGAVIDEQAMTDALRSGKIRSAGLDVFEYEPKISKELLSMPQVLSLPHMGTHCVETRNKMEELVAHNAKNVLLTGKVLTIVPELKNETWPNDVKPLI</sequence>
<dbReference type="InterPro" id="IPR050223">
    <property type="entry name" value="D-isomer_2-hydroxyacid_DH"/>
</dbReference>
<dbReference type="EMBL" id="CP049011">
    <property type="protein sequence ID" value="QID87524.1"/>
    <property type="molecule type" value="Genomic_DNA"/>
</dbReference>
<evidence type="ECO:0000256" key="3">
    <source>
        <dbReference type="RuleBase" id="RU003719"/>
    </source>
</evidence>
<dbReference type="FunFam" id="3.40.50.720:FF:000026">
    <property type="entry name" value="Glyoxylate/hydroxypyruvate reductase B"/>
    <property type="match status" value="1"/>
</dbReference>
<evidence type="ECO:0000256" key="1">
    <source>
        <dbReference type="ARBA" id="ARBA00005854"/>
    </source>
</evidence>
<name>A0A6C1EFX0_SACPS</name>
<dbReference type="GO" id="GO:0005829">
    <property type="term" value="C:cytosol"/>
    <property type="evidence" value="ECO:0007669"/>
    <property type="project" value="TreeGrafter"/>
</dbReference>
<dbReference type="PROSITE" id="PS00065">
    <property type="entry name" value="D_2_HYDROXYACID_DH_1"/>
    <property type="match status" value="1"/>
</dbReference>
<keyword evidence="2 3" id="KW-0560">Oxidoreductase</keyword>
<dbReference type="InterPro" id="IPR029752">
    <property type="entry name" value="D-isomer_DH_CS1"/>
</dbReference>
<reference evidence="6 7" key="1">
    <citation type="journal article" date="2019" name="BMC Genomics">
        <title>Chromosome level assembly and comparative genome analysis confirm lager-brewing yeasts originated from a single hybridization.</title>
        <authorList>
            <person name="Salazar A.N."/>
            <person name="Gorter de Vries A.R."/>
            <person name="van den Broek M."/>
            <person name="Brouwers N."/>
            <person name="de la Torre Cortes P."/>
            <person name="Kuijpers N.G.A."/>
            <person name="Daran J.G."/>
            <person name="Abeel T."/>
        </authorList>
    </citation>
    <scope>NUCLEOTIDE SEQUENCE [LARGE SCALE GENOMIC DNA]</scope>
    <source>
        <strain evidence="6 7">CBS 1483</strain>
    </source>
</reference>
<proteinExistence type="inferred from homology"/>
<dbReference type="PROSITE" id="PS00670">
    <property type="entry name" value="D_2_HYDROXYACID_DH_2"/>
    <property type="match status" value="1"/>
</dbReference>
<dbReference type="Pfam" id="PF00389">
    <property type="entry name" value="2-Hacid_dh"/>
    <property type="match status" value="1"/>
</dbReference>
<organism evidence="6 7">
    <name type="scientific">Saccharomyces pastorianus</name>
    <name type="common">Lager yeast</name>
    <name type="synonym">Saccharomyces cerevisiae x Saccharomyces eubayanus</name>
    <dbReference type="NCBI Taxonomy" id="27292"/>
    <lineage>
        <taxon>Eukaryota</taxon>
        <taxon>Fungi</taxon>
        <taxon>Dikarya</taxon>
        <taxon>Ascomycota</taxon>
        <taxon>Saccharomycotina</taxon>
        <taxon>Saccharomycetes</taxon>
        <taxon>Saccharomycetales</taxon>
        <taxon>Saccharomycetaceae</taxon>
        <taxon>Saccharomyces</taxon>
    </lineage>
</organism>
<dbReference type="InterPro" id="IPR029753">
    <property type="entry name" value="D-isomer_DH_CS"/>
</dbReference>
<evidence type="ECO:0000313" key="6">
    <source>
        <dbReference type="EMBL" id="QID87524.1"/>
    </source>
</evidence>
<dbReference type="Proteomes" id="UP000501346">
    <property type="component" value="Chromosome SeXIV"/>
</dbReference>
<dbReference type="PANTHER" id="PTHR10996">
    <property type="entry name" value="2-HYDROXYACID DEHYDROGENASE-RELATED"/>
    <property type="match status" value="1"/>
</dbReference>
<keyword evidence="7" id="KW-1185">Reference proteome</keyword>
<dbReference type="Pfam" id="PF02826">
    <property type="entry name" value="2-Hacid_dh_C"/>
    <property type="match status" value="1"/>
</dbReference>
<evidence type="ECO:0000256" key="2">
    <source>
        <dbReference type="ARBA" id="ARBA00023002"/>
    </source>
</evidence>
<protein>
    <submittedName>
        <fullName evidence="6">Glyoxylate reductase</fullName>
    </submittedName>
</protein>
<comment type="similarity">
    <text evidence="1 3">Belongs to the D-isomer specific 2-hydroxyacid dehydrogenase family.</text>
</comment>